<comment type="caution">
    <text evidence="8">The sequence shown here is derived from an EMBL/GenBank/DDBJ whole genome shotgun (WGS) entry which is preliminary data.</text>
</comment>
<evidence type="ECO:0000256" key="1">
    <source>
        <dbReference type="ARBA" id="ARBA00006082"/>
    </source>
</evidence>
<dbReference type="OrthoDB" id="9763467at2"/>
<feature type="domain" description="DNA mismatch repair protein S5" evidence="7">
    <location>
        <begin position="209"/>
        <end position="328"/>
    </location>
</feature>
<evidence type="ECO:0000313" key="9">
    <source>
        <dbReference type="Proteomes" id="UP000295662"/>
    </source>
</evidence>
<keyword evidence="3 5" id="KW-0227">DNA damage</keyword>
<evidence type="ECO:0000313" key="8">
    <source>
        <dbReference type="EMBL" id="TDU72806.1"/>
    </source>
</evidence>
<dbReference type="InterPro" id="IPR014721">
    <property type="entry name" value="Ribsml_uS5_D2-typ_fold_subgr"/>
</dbReference>
<name>A0A4R7S598_9BACT</name>
<dbReference type="GO" id="GO:0140664">
    <property type="term" value="F:ATP-dependent DNA damage sensor activity"/>
    <property type="evidence" value="ECO:0007669"/>
    <property type="project" value="InterPro"/>
</dbReference>
<dbReference type="RefSeq" id="WP_133793926.1">
    <property type="nucleotide sequence ID" value="NZ_SOCA01000002.1"/>
</dbReference>
<dbReference type="Pfam" id="PF08676">
    <property type="entry name" value="MutL_C"/>
    <property type="match status" value="1"/>
</dbReference>
<comment type="similarity">
    <text evidence="1 5">Belongs to the DNA mismatch repair MutL/HexB family.</text>
</comment>
<keyword evidence="9" id="KW-1185">Reference proteome</keyword>
<proteinExistence type="inferred from homology"/>
<dbReference type="GO" id="GO:0005524">
    <property type="term" value="F:ATP binding"/>
    <property type="evidence" value="ECO:0007669"/>
    <property type="project" value="InterPro"/>
</dbReference>
<accession>A0A4R7S598</accession>
<dbReference type="PROSITE" id="PS00058">
    <property type="entry name" value="DNA_MISMATCH_REPAIR_1"/>
    <property type="match status" value="1"/>
</dbReference>
<dbReference type="FunFam" id="3.30.565.10:FF:000003">
    <property type="entry name" value="DNA mismatch repair endonuclease MutL"/>
    <property type="match status" value="1"/>
</dbReference>
<dbReference type="InterPro" id="IPR036890">
    <property type="entry name" value="HATPase_C_sf"/>
</dbReference>
<feature type="domain" description="MutL C-terminal dimerisation" evidence="6">
    <location>
        <begin position="432"/>
        <end position="575"/>
    </location>
</feature>
<dbReference type="Pfam" id="PF01119">
    <property type="entry name" value="DNA_mis_repair"/>
    <property type="match status" value="1"/>
</dbReference>
<keyword evidence="4 5" id="KW-0234">DNA repair</keyword>
<dbReference type="PANTHER" id="PTHR10073">
    <property type="entry name" value="DNA MISMATCH REPAIR PROTEIN MLH, PMS, MUTL"/>
    <property type="match status" value="1"/>
</dbReference>
<dbReference type="InterPro" id="IPR002099">
    <property type="entry name" value="MutL/Mlh/PMS"/>
</dbReference>
<dbReference type="EMBL" id="SOCA01000002">
    <property type="protein sequence ID" value="TDU72806.1"/>
    <property type="molecule type" value="Genomic_DNA"/>
</dbReference>
<gene>
    <name evidence="5" type="primary">mutL</name>
    <name evidence="8" type="ORF">EI77_01271</name>
</gene>
<dbReference type="HAMAP" id="MF_00149">
    <property type="entry name" value="DNA_mis_repair"/>
    <property type="match status" value="1"/>
</dbReference>
<protein>
    <recommendedName>
        <fullName evidence="2 5">DNA mismatch repair protein MutL</fullName>
    </recommendedName>
</protein>
<dbReference type="SUPFAM" id="SSF55874">
    <property type="entry name" value="ATPase domain of HSP90 chaperone/DNA topoisomerase II/histidine kinase"/>
    <property type="match status" value="1"/>
</dbReference>
<dbReference type="SMART" id="SM01340">
    <property type="entry name" value="DNA_mis_repair"/>
    <property type="match status" value="1"/>
</dbReference>
<dbReference type="SUPFAM" id="SSF54211">
    <property type="entry name" value="Ribosomal protein S5 domain 2-like"/>
    <property type="match status" value="1"/>
</dbReference>
<organism evidence="8 9">
    <name type="scientific">Prosthecobacter fusiformis</name>
    <dbReference type="NCBI Taxonomy" id="48464"/>
    <lineage>
        <taxon>Bacteria</taxon>
        <taxon>Pseudomonadati</taxon>
        <taxon>Verrucomicrobiota</taxon>
        <taxon>Verrucomicrobiia</taxon>
        <taxon>Verrucomicrobiales</taxon>
        <taxon>Verrucomicrobiaceae</taxon>
        <taxon>Prosthecobacter</taxon>
    </lineage>
</organism>
<dbReference type="InterPro" id="IPR013507">
    <property type="entry name" value="DNA_mismatch_S5_2-like"/>
</dbReference>
<evidence type="ECO:0000259" key="6">
    <source>
        <dbReference type="SMART" id="SM00853"/>
    </source>
</evidence>
<dbReference type="SUPFAM" id="SSF118116">
    <property type="entry name" value="DNA mismatch repair protein MutL"/>
    <property type="match status" value="1"/>
</dbReference>
<dbReference type="NCBIfam" id="TIGR00585">
    <property type="entry name" value="mutl"/>
    <property type="match status" value="1"/>
</dbReference>
<dbReference type="CDD" id="cd00782">
    <property type="entry name" value="MutL_Trans"/>
    <property type="match status" value="1"/>
</dbReference>
<dbReference type="AlphaFoldDB" id="A0A4R7S598"/>
<comment type="function">
    <text evidence="5">This protein is involved in the repair of mismatches in DNA. It is required for dam-dependent methyl-directed DNA mismatch repair. May act as a 'molecular matchmaker', a protein that promotes the formation of a stable complex between two or more DNA-binding proteins in an ATP-dependent manner without itself being part of a final effector complex.</text>
</comment>
<dbReference type="SMART" id="SM00853">
    <property type="entry name" value="MutL_C"/>
    <property type="match status" value="1"/>
</dbReference>
<dbReference type="InterPro" id="IPR042120">
    <property type="entry name" value="MutL_C_dimsub"/>
</dbReference>
<dbReference type="InterPro" id="IPR014790">
    <property type="entry name" value="MutL_C"/>
</dbReference>
<dbReference type="Gene3D" id="3.30.230.10">
    <property type="match status" value="1"/>
</dbReference>
<dbReference type="Proteomes" id="UP000295662">
    <property type="component" value="Unassembled WGS sequence"/>
</dbReference>
<dbReference type="GO" id="GO:0006298">
    <property type="term" value="P:mismatch repair"/>
    <property type="evidence" value="ECO:0007669"/>
    <property type="project" value="UniProtKB-UniRule"/>
</dbReference>
<evidence type="ECO:0000256" key="4">
    <source>
        <dbReference type="ARBA" id="ARBA00023204"/>
    </source>
</evidence>
<dbReference type="InterPro" id="IPR020667">
    <property type="entry name" value="DNA_mismatch_repair_MutL"/>
</dbReference>
<evidence type="ECO:0000259" key="7">
    <source>
        <dbReference type="SMART" id="SM01340"/>
    </source>
</evidence>
<dbReference type="GO" id="GO:0030983">
    <property type="term" value="F:mismatched DNA binding"/>
    <property type="evidence" value="ECO:0007669"/>
    <property type="project" value="InterPro"/>
</dbReference>
<reference evidence="8 9" key="1">
    <citation type="submission" date="2019-03" db="EMBL/GenBank/DDBJ databases">
        <title>Genomic Encyclopedia of Archaeal and Bacterial Type Strains, Phase II (KMG-II): from individual species to whole genera.</title>
        <authorList>
            <person name="Goeker M."/>
        </authorList>
    </citation>
    <scope>NUCLEOTIDE SEQUENCE [LARGE SCALE GENOMIC DNA]</scope>
    <source>
        <strain evidence="8 9">ATCC 25309</strain>
    </source>
</reference>
<dbReference type="InterPro" id="IPR014762">
    <property type="entry name" value="DNA_mismatch_repair_CS"/>
</dbReference>
<dbReference type="InterPro" id="IPR037198">
    <property type="entry name" value="MutL_C_sf"/>
</dbReference>
<dbReference type="Gene3D" id="3.30.1370.100">
    <property type="entry name" value="MutL, C-terminal domain, regulatory subdomain"/>
    <property type="match status" value="1"/>
</dbReference>
<dbReference type="InterPro" id="IPR042121">
    <property type="entry name" value="MutL_C_regsub"/>
</dbReference>
<dbReference type="GO" id="GO:0032300">
    <property type="term" value="C:mismatch repair complex"/>
    <property type="evidence" value="ECO:0007669"/>
    <property type="project" value="InterPro"/>
</dbReference>
<evidence type="ECO:0000256" key="3">
    <source>
        <dbReference type="ARBA" id="ARBA00022763"/>
    </source>
</evidence>
<sequence length="620" mass="68543">MSKIRILSDSLASQVAAGEVVERPAAVIRELVENSLDAGAKHVTVEVQRGGTALIRITDDGCGMDREDAMLCMERHATSKIRTKEDLAAIRTFGFRGEALPSIASVSRFRLATRERDALSGTEIEIMGGKLSAVKDHGGNHGTVIEVRSLFFNVPARRKFLRTEATEYSHIEQQFRMHAIANAQTAFTLIRDGAVMFHLPATTDMLERIRGLVGEELVSRLIRVPEVAHLGIDVSGYIGGPGLSRSNRQQQITFLNGRPIESASINYGLKEGFHNALMKGQYPVTFLFLEMEAQAFDINVHPAKKEVRFHDGFAVREAVARAVKHALETGSKLPTGHVPRGPVILPTTTQAELVIPGSPSVSRPFLPERNVEPQKIGPSLSPLPERVEARRLPVPVGERLATESVRADEAPPPMPETVEEPPLKKAMPHFRIIGVLHKLYVLMESTEGLVLMDQHAAHERVNFEKMRKAMEQGGVPSQRLLMPLTLQTSPRDADVLMRNLEALARLGIEAEPFGPNTFKVEALPTFLKTDDPLAWLDQVIEELQSLSSKSSALRLGEDMIATTVCRHSVKANDRLSMPEIQALLEDLFACEMPYCCPHGRPTLIQMSINELERKFGRQAP</sequence>
<dbReference type="InterPro" id="IPR038973">
    <property type="entry name" value="MutL/Mlh/Pms-like"/>
</dbReference>
<evidence type="ECO:0000256" key="2">
    <source>
        <dbReference type="ARBA" id="ARBA00021975"/>
    </source>
</evidence>
<evidence type="ECO:0000256" key="5">
    <source>
        <dbReference type="HAMAP-Rule" id="MF_00149"/>
    </source>
</evidence>
<dbReference type="CDD" id="cd16926">
    <property type="entry name" value="HATPase_MutL-MLH-PMS-like"/>
    <property type="match status" value="1"/>
</dbReference>
<dbReference type="InterPro" id="IPR020568">
    <property type="entry name" value="Ribosomal_Su5_D2-typ_SF"/>
</dbReference>
<dbReference type="Gene3D" id="3.30.565.10">
    <property type="entry name" value="Histidine kinase-like ATPase, C-terminal domain"/>
    <property type="match status" value="1"/>
</dbReference>
<dbReference type="GO" id="GO:0016887">
    <property type="term" value="F:ATP hydrolysis activity"/>
    <property type="evidence" value="ECO:0007669"/>
    <property type="project" value="InterPro"/>
</dbReference>
<dbReference type="Gene3D" id="3.30.1540.20">
    <property type="entry name" value="MutL, C-terminal domain, dimerisation subdomain"/>
    <property type="match status" value="1"/>
</dbReference>
<dbReference type="PANTHER" id="PTHR10073:SF12">
    <property type="entry name" value="DNA MISMATCH REPAIR PROTEIN MLH1"/>
    <property type="match status" value="1"/>
</dbReference>
<dbReference type="Pfam" id="PF13589">
    <property type="entry name" value="HATPase_c_3"/>
    <property type="match status" value="1"/>
</dbReference>